<evidence type="ECO:0000256" key="10">
    <source>
        <dbReference type="ARBA" id="ARBA00022722"/>
    </source>
</evidence>
<dbReference type="PROSITE" id="PS52020">
    <property type="entry name" value="CRESS_DNA_REP"/>
    <property type="match status" value="1"/>
</dbReference>
<evidence type="ECO:0000256" key="19">
    <source>
        <dbReference type="ARBA" id="ARBA00023268"/>
    </source>
</evidence>
<comment type="cofactor">
    <cofactor evidence="2">
        <name>Mg(2+)</name>
        <dbReference type="ChEBI" id="CHEBI:18420"/>
    </cofactor>
</comment>
<evidence type="ECO:0000256" key="14">
    <source>
        <dbReference type="ARBA" id="ARBA00022801"/>
    </source>
</evidence>
<dbReference type="OrthoDB" id="9195at10239"/>
<organism evidence="24 25">
    <name type="scientific">Avon-Heathcote Estuary associated circular virus 4</name>
    <dbReference type="NCBI Taxonomy" id="1618255"/>
    <lineage>
        <taxon>Viruses</taxon>
        <taxon>Monodnaviria</taxon>
        <taxon>Shotokuvirae</taxon>
        <taxon>Cressdnaviricota</taxon>
        <taxon>Arfiviricetes</taxon>
        <taxon>Jormunvirales</taxon>
        <taxon>Draupnirviridae</taxon>
        <taxon>Atroxivirus</taxon>
        <taxon>Atroxivirus austris</taxon>
    </lineage>
</organism>
<keyword evidence="15" id="KW-0347">Helicase</keyword>
<comment type="catalytic activity">
    <reaction evidence="22">
        <text>ATP + H2O = ADP + phosphate + H(+)</text>
        <dbReference type="Rhea" id="RHEA:13065"/>
        <dbReference type="ChEBI" id="CHEBI:15377"/>
        <dbReference type="ChEBI" id="CHEBI:15378"/>
        <dbReference type="ChEBI" id="CHEBI:30616"/>
        <dbReference type="ChEBI" id="CHEBI:43474"/>
        <dbReference type="ChEBI" id="CHEBI:456216"/>
    </reaction>
</comment>
<dbReference type="GO" id="GO:0005524">
    <property type="term" value="F:ATP binding"/>
    <property type="evidence" value="ECO:0007669"/>
    <property type="project" value="UniProtKB-KW"/>
</dbReference>
<dbReference type="InterPro" id="IPR049912">
    <property type="entry name" value="CRESS_DNA_REP"/>
</dbReference>
<evidence type="ECO:0000256" key="15">
    <source>
        <dbReference type="ARBA" id="ARBA00022806"/>
    </source>
</evidence>
<dbReference type="InterPro" id="IPR000605">
    <property type="entry name" value="Helicase_SF3_ssDNA/RNA_vir"/>
</dbReference>
<evidence type="ECO:0000256" key="8">
    <source>
        <dbReference type="ARBA" id="ARBA00022695"/>
    </source>
</evidence>
<dbReference type="KEGG" id="vg:23698150"/>
<evidence type="ECO:0000256" key="4">
    <source>
        <dbReference type="ARBA" id="ARBA00008545"/>
    </source>
</evidence>
<dbReference type="SUPFAM" id="SSF52540">
    <property type="entry name" value="P-loop containing nucleoside triphosphate hydrolases"/>
    <property type="match status" value="1"/>
</dbReference>
<evidence type="ECO:0000256" key="17">
    <source>
        <dbReference type="ARBA" id="ARBA00023124"/>
    </source>
</evidence>
<accession>A0A0C5IAW1</accession>
<reference evidence="24 25" key="1">
    <citation type="journal article" date="2015" name="Infect. Genet. Evol.">
        <title>Diverse small circular DNA viruses circulating amongst estuarine molluscs.</title>
        <authorList>
            <person name="Dayaram A."/>
            <person name="Goldstien S."/>
            <person name="Arguello Astorga G.R."/>
            <person name="Zawar-Reza P."/>
            <person name="Gomez C."/>
            <person name="Harding J.S."/>
            <person name="Varsani A."/>
        </authorList>
    </citation>
    <scope>NUCLEOTIDE SEQUENCE [LARGE SCALE GENOMIC DNA]</scope>
    <source>
        <strain evidence="24">AHEaCV-4-NZ-3049C3-2012</strain>
    </source>
</reference>
<dbReference type="GO" id="GO:0004519">
    <property type="term" value="F:endonuclease activity"/>
    <property type="evidence" value="ECO:0007669"/>
    <property type="project" value="UniProtKB-KW"/>
</dbReference>
<dbReference type="GO" id="GO:0046872">
    <property type="term" value="F:metal ion binding"/>
    <property type="evidence" value="ECO:0007669"/>
    <property type="project" value="UniProtKB-KW"/>
</dbReference>
<keyword evidence="14" id="KW-0378">Hydrolase</keyword>
<dbReference type="Pfam" id="PF00910">
    <property type="entry name" value="RNA_helicase"/>
    <property type="match status" value="1"/>
</dbReference>
<keyword evidence="12" id="KW-0547">Nucleotide-binding</keyword>
<evidence type="ECO:0000256" key="22">
    <source>
        <dbReference type="ARBA" id="ARBA00049360"/>
    </source>
</evidence>
<protein>
    <recommendedName>
        <fullName evidence="5">Replication-associated protein</fullName>
    </recommendedName>
    <alternativeName>
        <fullName evidence="20">ATP-dependent helicase Rep</fullName>
    </alternativeName>
    <alternativeName>
        <fullName evidence="21">RepP</fullName>
    </alternativeName>
</protein>
<evidence type="ECO:0000256" key="20">
    <source>
        <dbReference type="ARBA" id="ARBA00030754"/>
    </source>
</evidence>
<evidence type="ECO:0000256" key="7">
    <source>
        <dbReference type="ARBA" id="ARBA00022679"/>
    </source>
</evidence>
<comment type="similarity">
    <text evidence="4">Belongs to the nanoviruses/circoviruses replication-associated protein family.</text>
</comment>
<comment type="subcellular location">
    <subcellularLocation>
        <location evidence="3">Host nucleus</location>
    </subcellularLocation>
</comment>
<keyword evidence="10" id="KW-0540">Nuclease</keyword>
<evidence type="ECO:0000256" key="1">
    <source>
        <dbReference type="ARBA" id="ARBA00001936"/>
    </source>
</evidence>
<keyword evidence="13" id="KW-0255">Endonuclease</keyword>
<feature type="domain" description="CRESS-DNA virus Rep endonuclease" evidence="23">
    <location>
        <begin position="9"/>
        <end position="103"/>
    </location>
</feature>
<evidence type="ECO:0000256" key="12">
    <source>
        <dbReference type="ARBA" id="ARBA00022741"/>
    </source>
</evidence>
<comment type="cofactor">
    <cofactor evidence="1">
        <name>Mn(2+)</name>
        <dbReference type="ChEBI" id="CHEBI:29035"/>
    </cofactor>
</comment>
<evidence type="ECO:0000256" key="6">
    <source>
        <dbReference type="ARBA" id="ARBA00022562"/>
    </source>
</evidence>
<keyword evidence="16" id="KW-0067">ATP-binding</keyword>
<keyword evidence="7" id="KW-0808">Transferase</keyword>
<dbReference type="Proteomes" id="UP000142172">
    <property type="component" value="Genome"/>
</dbReference>
<evidence type="ECO:0000259" key="23">
    <source>
        <dbReference type="PROSITE" id="PS52020"/>
    </source>
</evidence>
<dbReference type="GO" id="GO:0016779">
    <property type="term" value="F:nucleotidyltransferase activity"/>
    <property type="evidence" value="ECO:0007669"/>
    <property type="project" value="UniProtKB-KW"/>
</dbReference>
<evidence type="ECO:0000256" key="21">
    <source>
        <dbReference type="ARBA" id="ARBA00032243"/>
    </source>
</evidence>
<keyword evidence="19" id="KW-0511">Multifunctional enzyme</keyword>
<evidence type="ECO:0000256" key="2">
    <source>
        <dbReference type="ARBA" id="ARBA00001946"/>
    </source>
</evidence>
<keyword evidence="25" id="KW-1185">Reference proteome</keyword>
<dbReference type="GO" id="GO:0042025">
    <property type="term" value="C:host cell nucleus"/>
    <property type="evidence" value="ECO:0007669"/>
    <property type="project" value="UniProtKB-SubCell"/>
</dbReference>
<dbReference type="GeneID" id="23698150"/>
<dbReference type="GO" id="GO:0006260">
    <property type="term" value="P:DNA replication"/>
    <property type="evidence" value="ECO:0007669"/>
    <property type="project" value="UniProtKB-KW"/>
</dbReference>
<evidence type="ECO:0000256" key="16">
    <source>
        <dbReference type="ARBA" id="ARBA00022840"/>
    </source>
</evidence>
<keyword evidence="9" id="KW-0235">DNA replication</keyword>
<dbReference type="GO" id="GO:0003677">
    <property type="term" value="F:DNA binding"/>
    <property type="evidence" value="ECO:0007669"/>
    <property type="project" value="UniProtKB-KW"/>
</dbReference>
<keyword evidence="17" id="KW-0190">Covalent protein-DNA linkage</keyword>
<keyword evidence="11" id="KW-0479">Metal-binding</keyword>
<name>A0A0C5IAW1_9VIRU</name>
<evidence type="ECO:0000256" key="18">
    <source>
        <dbReference type="ARBA" id="ARBA00023125"/>
    </source>
</evidence>
<keyword evidence="8" id="KW-0548">Nucleotidyltransferase</keyword>
<keyword evidence="18" id="KW-0238">DNA-binding</keyword>
<evidence type="ECO:0000256" key="5">
    <source>
        <dbReference type="ARBA" id="ARBA00014531"/>
    </source>
</evidence>
<dbReference type="Pfam" id="PF02407">
    <property type="entry name" value="Viral_Rep"/>
    <property type="match status" value="1"/>
</dbReference>
<evidence type="ECO:0000313" key="24">
    <source>
        <dbReference type="EMBL" id="AJP36351.1"/>
    </source>
</evidence>
<dbReference type="InterPro" id="IPR027417">
    <property type="entry name" value="P-loop_NTPase"/>
</dbReference>
<evidence type="ECO:0000256" key="3">
    <source>
        <dbReference type="ARBA" id="ARBA00004147"/>
    </source>
</evidence>
<dbReference type="Gene3D" id="3.40.1310.20">
    <property type="match status" value="1"/>
</dbReference>
<proteinExistence type="inferred from homology"/>
<evidence type="ECO:0000313" key="25">
    <source>
        <dbReference type="Proteomes" id="UP000142172"/>
    </source>
</evidence>
<evidence type="ECO:0000256" key="13">
    <source>
        <dbReference type="ARBA" id="ARBA00022759"/>
    </source>
</evidence>
<dbReference type="GO" id="GO:0003723">
    <property type="term" value="F:RNA binding"/>
    <property type="evidence" value="ECO:0007669"/>
    <property type="project" value="InterPro"/>
</dbReference>
<evidence type="ECO:0000256" key="11">
    <source>
        <dbReference type="ARBA" id="ARBA00022723"/>
    </source>
</evidence>
<dbReference type="GO" id="GO:0016787">
    <property type="term" value="F:hydrolase activity"/>
    <property type="evidence" value="ECO:0007669"/>
    <property type="project" value="UniProtKB-KW"/>
</dbReference>
<sequence>MTHIYKMADVRKRAYCMTIHNWSEETVNQLKNLKYQYLIIGNETCPTTDRKHLQVYAYFKNALSFKSIKKQFPTAHIEASKGTPNHNKTYCSKEDVLFEEGTFPEQGKRSDIEVCREIVQSGAGMREVVNHCQSVQGMRIAESYLKYHEKPRKWKPTVQWFYGESRSGKTREAYEILGDDCYTCLNTGKWFEGYDAHENVLIDDIRKSFMPYDEFIKLIDRYAFRRRMLRKFPPVFSKKDNYHLLLSPRRCLEKQGRY</sequence>
<keyword evidence="6" id="KW-1048">Host nucleus</keyword>
<evidence type="ECO:0000256" key="9">
    <source>
        <dbReference type="ARBA" id="ARBA00022705"/>
    </source>
</evidence>
<dbReference type="GO" id="GO:0003724">
    <property type="term" value="F:RNA helicase activity"/>
    <property type="evidence" value="ECO:0007669"/>
    <property type="project" value="InterPro"/>
</dbReference>
<dbReference type="EMBL" id="KM874300">
    <property type="protein sequence ID" value="AJP36351.1"/>
    <property type="molecule type" value="Genomic_DNA"/>
</dbReference>
<dbReference type="RefSeq" id="YP_009126882.1">
    <property type="nucleotide sequence ID" value="NC_026628.1"/>
</dbReference>